<accession>A0A7W9GV44</accession>
<dbReference type="InterPro" id="IPR041617">
    <property type="entry name" value="TPR_MalT"/>
</dbReference>
<reference evidence="4 5" key="1">
    <citation type="submission" date="2020-08" db="EMBL/GenBank/DDBJ databases">
        <title>Sequencing the genomes of 1000 actinobacteria strains.</title>
        <authorList>
            <person name="Klenk H.-P."/>
        </authorList>
    </citation>
    <scope>NUCLEOTIDE SEQUENCE [LARGE SCALE GENOMIC DNA]</scope>
    <source>
        <strain evidence="4 5">DSM 102122</strain>
    </source>
</reference>
<sequence length="1119" mass="121155">MVVLATKLHVPAPRRALVPRPRLTSRLEATGRADGAGRARLTLVAAPAGFGKTTLLGQWLAAAGPRLRVAWVSLDDGDNDPARFLAHVTAALGSPVAPGPAGTIPTDAVLTGLVNEIDGLDGETVLVLDDYHVIEAAAVHDATAFLVEHAPPRLGVAIATRADPPLPLARLRVRDELVEVRAADLRFTPDEAEAFLTEVMALDLSPVHVTALGERTEGWAAGLQLAGLSLRGRSDAGAFVDAFTGSHRFVLDYLVEEVLRRQPEEVRRFLLDTAVLRGLTGSLCDALTGGSGGHQMLETLERAGLFVVPLDERREWYRYHQLFADALRARLTAADPERVAVLHRAAGAWCAEHGLLDDAVRHALAGADPSRAADLVERALPEVRRRRQDWMLRRWLTAIPDDVVRRRPVLSVSVAWTRLVDGDLDGVEARLLDAERALETGGTAEPGEPPGDPEELRTLPASIEVYRASAAQARGDIAGSVEHARRALALAAPDDHVARGGAAGFLGLAAWASGDLVDAVDTFTTAVHSLRAAGNLTDALGGTVVLAGLQVARGQPGEARRLYEQALATASTMAGPAPTTIGDLQVGLADVLREQGELTAAEEHLRAAEELGEAGTLIENRHRWFLALAGVRRAQGDLTGAAELIDRAEALYLRGFGPPVRPIAAQRARVWIAQGRLADARAWAREHEVTQGDAVTYLAEFGLLTLARLLLAEGRTHEAAALLDRVLAHAEPRGHDETVAEVLVLQALAQQAPDRPGEAQERLALALARAVPAGYVRLFLDEGPPMVELLRAAALRPDSADHARRLLATAQDDPGPVGDQDSDGLSRRELEVLRLLATNLTGPEAHLHQARRQHPAGGGRPRRRPRAALSRITTHLTTSGDVRSPRPFLASRGPPAPAGEGAEEHRHDRHPSRPHQDRRPLRRRLRPDLRPHPVHPPRRDARGRRDRRLGVHLVPDDGDGRPGAGRPDRPLPPAGARGRRPRPRRVPVPGRLLPDGGLLLAHRGPRPPRAHRRRPALRDQLPRHLRRRGHRRPGRRDGGQPRRRGPLPRRRRLLRHRVVPRPDPVALGLGPAGGGHDGGPRRPAPPARRRPHGRYPRRRSADRARHRAVAGPAPGGWCR</sequence>
<comment type="caution">
    <text evidence="4">The sequence shown here is derived from an EMBL/GenBank/DDBJ whole genome shotgun (WGS) entry which is preliminary data.</text>
</comment>
<dbReference type="Pfam" id="PF17874">
    <property type="entry name" value="TPR_MalT"/>
    <property type="match status" value="1"/>
</dbReference>
<keyword evidence="5" id="KW-1185">Reference proteome</keyword>
<organism evidence="4 5">
    <name type="scientific">Jiangella mangrovi</name>
    <dbReference type="NCBI Taxonomy" id="1524084"/>
    <lineage>
        <taxon>Bacteria</taxon>
        <taxon>Bacillati</taxon>
        <taxon>Actinomycetota</taxon>
        <taxon>Actinomycetes</taxon>
        <taxon>Jiangellales</taxon>
        <taxon>Jiangellaceae</taxon>
        <taxon>Jiangella</taxon>
    </lineage>
</organism>
<feature type="compositionally biased region" description="Basic residues" evidence="1">
    <location>
        <begin position="1023"/>
        <end position="1034"/>
    </location>
</feature>
<name>A0A7W9GV44_9ACTN</name>
<feature type="domain" description="MalT-like TPR region" evidence="2">
    <location>
        <begin position="462"/>
        <end position="793"/>
    </location>
</feature>
<dbReference type="Pfam" id="PF25873">
    <property type="entry name" value="WHD_MalT"/>
    <property type="match status" value="1"/>
</dbReference>
<dbReference type="SUPFAM" id="SSF48452">
    <property type="entry name" value="TPR-like"/>
    <property type="match status" value="1"/>
</dbReference>
<dbReference type="SUPFAM" id="SSF52540">
    <property type="entry name" value="P-loop containing nucleoside triphosphate hydrolases"/>
    <property type="match status" value="1"/>
</dbReference>
<evidence type="ECO:0000256" key="1">
    <source>
        <dbReference type="SAM" id="MobiDB-lite"/>
    </source>
</evidence>
<feature type="compositionally biased region" description="Basic residues" evidence="1">
    <location>
        <begin position="1087"/>
        <end position="1108"/>
    </location>
</feature>
<dbReference type="InterPro" id="IPR011990">
    <property type="entry name" value="TPR-like_helical_dom_sf"/>
</dbReference>
<dbReference type="EMBL" id="JACHMM010000001">
    <property type="protein sequence ID" value="MBB5790221.1"/>
    <property type="molecule type" value="Genomic_DNA"/>
</dbReference>
<dbReference type="InterPro" id="IPR059106">
    <property type="entry name" value="WHD_MalT"/>
</dbReference>
<dbReference type="InterPro" id="IPR027417">
    <property type="entry name" value="P-loop_NTPase"/>
</dbReference>
<evidence type="ECO:0000259" key="2">
    <source>
        <dbReference type="Pfam" id="PF17874"/>
    </source>
</evidence>
<dbReference type="AlphaFoldDB" id="A0A7W9GV44"/>
<feature type="domain" description="MalT-like winged helix" evidence="3">
    <location>
        <begin position="255"/>
        <end position="338"/>
    </location>
</feature>
<dbReference type="Proteomes" id="UP000542813">
    <property type="component" value="Unassembled WGS sequence"/>
</dbReference>
<feature type="compositionally biased region" description="Basic residues" evidence="1">
    <location>
        <begin position="1041"/>
        <end position="1059"/>
    </location>
</feature>
<feature type="compositionally biased region" description="Basic residues" evidence="1">
    <location>
        <begin position="932"/>
        <end position="947"/>
    </location>
</feature>
<feature type="compositionally biased region" description="Basic residues" evidence="1">
    <location>
        <begin position="848"/>
        <end position="866"/>
    </location>
</feature>
<dbReference type="RefSeq" id="WP_221441251.1">
    <property type="nucleotide sequence ID" value="NZ_JACHMM010000001.1"/>
</dbReference>
<evidence type="ECO:0000313" key="5">
    <source>
        <dbReference type="Proteomes" id="UP000542813"/>
    </source>
</evidence>
<feature type="compositionally biased region" description="Basic residues" evidence="1">
    <location>
        <begin position="1003"/>
        <end position="1015"/>
    </location>
</feature>
<evidence type="ECO:0000313" key="4">
    <source>
        <dbReference type="EMBL" id="MBB5790221.1"/>
    </source>
</evidence>
<dbReference type="Gene3D" id="3.40.50.300">
    <property type="entry name" value="P-loop containing nucleotide triphosphate hydrolases"/>
    <property type="match status" value="1"/>
</dbReference>
<evidence type="ECO:0000259" key="3">
    <source>
        <dbReference type="Pfam" id="PF25873"/>
    </source>
</evidence>
<dbReference type="Gene3D" id="1.25.40.10">
    <property type="entry name" value="Tetratricopeptide repeat domain"/>
    <property type="match status" value="1"/>
</dbReference>
<gene>
    <name evidence="4" type="ORF">HD601_004796</name>
</gene>
<feature type="region of interest" description="Disordered" evidence="1">
    <location>
        <begin position="841"/>
        <end position="1119"/>
    </location>
</feature>
<feature type="compositionally biased region" description="Low complexity" evidence="1">
    <location>
        <begin position="987"/>
        <end position="1002"/>
    </location>
</feature>
<proteinExistence type="predicted"/>
<feature type="compositionally biased region" description="Polar residues" evidence="1">
    <location>
        <begin position="871"/>
        <end position="881"/>
    </location>
</feature>
<protein>
    <submittedName>
        <fullName evidence="4">LuxR family maltose regulon positive regulatory protein</fullName>
    </submittedName>
</protein>